<proteinExistence type="predicted"/>
<evidence type="ECO:0000313" key="1">
    <source>
        <dbReference type="EMBL" id="EJW94009.1"/>
    </source>
</evidence>
<reference evidence="1" key="1">
    <citation type="journal article" date="2012" name="PLoS ONE">
        <title>Gene sets for utilization of primary and secondary nutrition supplies in the distal gut of endangered iberian lynx.</title>
        <authorList>
            <person name="Alcaide M."/>
            <person name="Messina E."/>
            <person name="Richter M."/>
            <person name="Bargiela R."/>
            <person name="Peplies J."/>
            <person name="Huws S.A."/>
            <person name="Newbold C.J."/>
            <person name="Golyshin P.N."/>
            <person name="Simon M.A."/>
            <person name="Lopez G."/>
            <person name="Yakimov M.M."/>
            <person name="Ferrer M."/>
        </authorList>
    </citation>
    <scope>NUCLEOTIDE SEQUENCE</scope>
</reference>
<organism evidence="1">
    <name type="scientific">gut metagenome</name>
    <dbReference type="NCBI Taxonomy" id="749906"/>
    <lineage>
        <taxon>unclassified sequences</taxon>
        <taxon>metagenomes</taxon>
        <taxon>organismal metagenomes</taxon>
    </lineage>
</organism>
<dbReference type="AlphaFoldDB" id="J9G381"/>
<protein>
    <submittedName>
        <fullName evidence="1">Uncharacterized protein</fullName>
    </submittedName>
</protein>
<comment type="caution">
    <text evidence="1">The sequence shown here is derived from an EMBL/GenBank/DDBJ whole genome shotgun (WGS) entry which is preliminary data.</text>
</comment>
<accession>J9G381</accession>
<gene>
    <name evidence="1" type="ORF">EVA_17883</name>
</gene>
<sequence>MKGNEVNTGLGRLGRPDYVIAIDPDVERSGVAFLACSSGRLEVSSLTFPQLLDYLQTEAERGKQLDANVVVAVEAGWLNRAHWHVAGHDSLRAAAAKGNATGRNHETGRLICQMARHYGLTVEEVRPLPLRVGGRPLWRGRDGKITHEEFVNLTGLLAARTNQEERDAGLIAWTYRRRT</sequence>
<dbReference type="EMBL" id="AMCI01006629">
    <property type="protein sequence ID" value="EJW94009.1"/>
    <property type="molecule type" value="Genomic_DNA"/>
</dbReference>
<name>J9G381_9ZZZZ</name>